<name>A0AAE0HIN5_9PEZI</name>
<dbReference type="Gene3D" id="2.40.40.10">
    <property type="entry name" value="RlpA-like domain"/>
    <property type="match status" value="1"/>
</dbReference>
<accession>A0AAE0HIN5</accession>
<dbReference type="InterPro" id="IPR010829">
    <property type="entry name" value="Cerato-platanin"/>
</dbReference>
<evidence type="ECO:0000256" key="2">
    <source>
        <dbReference type="ARBA" id="ARBA00010421"/>
    </source>
</evidence>
<evidence type="ECO:0000313" key="5">
    <source>
        <dbReference type="EMBL" id="KAK3297195.1"/>
    </source>
</evidence>
<comment type="similarity">
    <text evidence="2">Belongs to the cerato-platanin family.</text>
</comment>
<dbReference type="CDD" id="cd22778">
    <property type="entry name" value="DPBB_CEPL-like"/>
    <property type="match status" value="1"/>
</dbReference>
<keyword evidence="3" id="KW-0964">Secreted</keyword>
<dbReference type="EMBL" id="JAUEPN010000003">
    <property type="protein sequence ID" value="KAK3297195.1"/>
    <property type="molecule type" value="Genomic_DNA"/>
</dbReference>
<dbReference type="GeneID" id="87839181"/>
<keyword evidence="6" id="KW-1185">Reference proteome</keyword>
<evidence type="ECO:0000313" key="6">
    <source>
        <dbReference type="Proteomes" id="UP001278766"/>
    </source>
</evidence>
<feature type="signal peptide" evidence="4">
    <location>
        <begin position="1"/>
        <end position="18"/>
    </location>
</feature>
<dbReference type="SUPFAM" id="SSF50685">
    <property type="entry name" value="Barwin-like endoglucanases"/>
    <property type="match status" value="1"/>
</dbReference>
<comment type="subcellular location">
    <subcellularLocation>
        <location evidence="1">Secreted</location>
    </subcellularLocation>
</comment>
<feature type="chain" id="PRO_5041969912" evidence="4">
    <location>
        <begin position="19"/>
        <end position="138"/>
    </location>
</feature>
<gene>
    <name evidence="5" type="ORF">B0H64DRAFT_372587</name>
</gene>
<reference evidence="5" key="1">
    <citation type="journal article" date="2023" name="Mol. Phylogenet. Evol.">
        <title>Genome-scale phylogeny and comparative genomics of the fungal order Sordariales.</title>
        <authorList>
            <person name="Hensen N."/>
            <person name="Bonometti L."/>
            <person name="Westerberg I."/>
            <person name="Brannstrom I.O."/>
            <person name="Guillou S."/>
            <person name="Cros-Aarteil S."/>
            <person name="Calhoun S."/>
            <person name="Haridas S."/>
            <person name="Kuo A."/>
            <person name="Mondo S."/>
            <person name="Pangilinan J."/>
            <person name="Riley R."/>
            <person name="LaButti K."/>
            <person name="Andreopoulos B."/>
            <person name="Lipzen A."/>
            <person name="Chen C."/>
            <person name="Yan M."/>
            <person name="Daum C."/>
            <person name="Ng V."/>
            <person name="Clum A."/>
            <person name="Steindorff A."/>
            <person name="Ohm R.A."/>
            <person name="Martin F."/>
            <person name="Silar P."/>
            <person name="Natvig D.O."/>
            <person name="Lalanne C."/>
            <person name="Gautier V."/>
            <person name="Ament-Velasquez S.L."/>
            <person name="Kruys A."/>
            <person name="Hutchinson M.I."/>
            <person name="Powell A.J."/>
            <person name="Barry K."/>
            <person name="Miller A.N."/>
            <person name="Grigoriev I.V."/>
            <person name="Debuchy R."/>
            <person name="Gladieux P."/>
            <person name="Hiltunen Thoren M."/>
            <person name="Johannesson H."/>
        </authorList>
    </citation>
    <scope>NUCLEOTIDE SEQUENCE</scope>
    <source>
        <strain evidence="5">CBS 168.71</strain>
    </source>
</reference>
<dbReference type="AlphaFoldDB" id="A0AAE0HIN5"/>
<organism evidence="5 6">
    <name type="scientific">Chaetomium fimeti</name>
    <dbReference type="NCBI Taxonomy" id="1854472"/>
    <lineage>
        <taxon>Eukaryota</taxon>
        <taxon>Fungi</taxon>
        <taxon>Dikarya</taxon>
        <taxon>Ascomycota</taxon>
        <taxon>Pezizomycotina</taxon>
        <taxon>Sordariomycetes</taxon>
        <taxon>Sordariomycetidae</taxon>
        <taxon>Sordariales</taxon>
        <taxon>Chaetomiaceae</taxon>
        <taxon>Chaetomium</taxon>
    </lineage>
</organism>
<proteinExistence type="inferred from homology"/>
<keyword evidence="4" id="KW-0732">Signal</keyword>
<sequence>MQFSKILSIFSLAAATSAIRVSYDEGYDRAGRSLTEVACSDGVNGLIWKYGWQTQGEVQGFPYIGGSDSIPEWNSPNCGSCWSATFNGKTIHIIALDRAASGLNIGLNAFNDLTGGHGTDLGQVDAVVRREELSVCGL</sequence>
<dbReference type="InterPro" id="IPR036908">
    <property type="entry name" value="RlpA-like_sf"/>
</dbReference>
<dbReference type="Pfam" id="PF07249">
    <property type="entry name" value="Cerato-platanin"/>
    <property type="match status" value="1"/>
</dbReference>
<dbReference type="RefSeq" id="XP_062660709.1">
    <property type="nucleotide sequence ID" value="XM_062802233.1"/>
</dbReference>
<evidence type="ECO:0000256" key="3">
    <source>
        <dbReference type="ARBA" id="ARBA00022525"/>
    </source>
</evidence>
<dbReference type="GO" id="GO:0005576">
    <property type="term" value="C:extracellular region"/>
    <property type="evidence" value="ECO:0007669"/>
    <property type="project" value="UniProtKB-SubCell"/>
</dbReference>
<dbReference type="Proteomes" id="UP001278766">
    <property type="component" value="Unassembled WGS sequence"/>
</dbReference>
<evidence type="ECO:0000256" key="4">
    <source>
        <dbReference type="SAM" id="SignalP"/>
    </source>
</evidence>
<reference evidence="5" key="2">
    <citation type="submission" date="2023-06" db="EMBL/GenBank/DDBJ databases">
        <authorList>
            <consortium name="Lawrence Berkeley National Laboratory"/>
            <person name="Haridas S."/>
            <person name="Hensen N."/>
            <person name="Bonometti L."/>
            <person name="Westerberg I."/>
            <person name="Brannstrom I.O."/>
            <person name="Guillou S."/>
            <person name="Cros-Aarteil S."/>
            <person name="Calhoun S."/>
            <person name="Kuo A."/>
            <person name="Mondo S."/>
            <person name="Pangilinan J."/>
            <person name="Riley R."/>
            <person name="Labutti K."/>
            <person name="Andreopoulos B."/>
            <person name="Lipzen A."/>
            <person name="Chen C."/>
            <person name="Yanf M."/>
            <person name="Daum C."/>
            <person name="Ng V."/>
            <person name="Clum A."/>
            <person name="Steindorff A."/>
            <person name="Ohm R."/>
            <person name="Martin F."/>
            <person name="Silar P."/>
            <person name="Natvig D."/>
            <person name="Lalanne C."/>
            <person name="Gautier V."/>
            <person name="Ament-Velasquez S.L."/>
            <person name="Kruys A."/>
            <person name="Hutchinson M.I."/>
            <person name="Powell A.J."/>
            <person name="Barry K."/>
            <person name="Miller A.N."/>
            <person name="Grigoriev I.V."/>
            <person name="Debuchy R."/>
            <person name="Gladieux P."/>
            <person name="Thoren M.H."/>
            <person name="Johannesson H."/>
        </authorList>
    </citation>
    <scope>NUCLEOTIDE SEQUENCE</scope>
    <source>
        <strain evidence="5">CBS 168.71</strain>
    </source>
</reference>
<comment type="caution">
    <text evidence="5">The sequence shown here is derived from an EMBL/GenBank/DDBJ whole genome shotgun (WGS) entry which is preliminary data.</text>
</comment>
<evidence type="ECO:0000256" key="1">
    <source>
        <dbReference type="ARBA" id="ARBA00004613"/>
    </source>
</evidence>
<protein>
    <submittedName>
        <fullName evidence="5">Cerato-platanin</fullName>
    </submittedName>
</protein>